<name>A0A239EXF6_9BURK</name>
<dbReference type="Proteomes" id="UP000198284">
    <property type="component" value="Unassembled WGS sequence"/>
</dbReference>
<evidence type="ECO:0000313" key="2">
    <source>
        <dbReference type="Proteomes" id="UP000198284"/>
    </source>
</evidence>
<dbReference type="AlphaFoldDB" id="A0A239EXF6"/>
<keyword evidence="2" id="KW-1185">Reference proteome</keyword>
<proteinExistence type="predicted"/>
<reference evidence="1 2" key="1">
    <citation type="submission" date="2017-06" db="EMBL/GenBank/DDBJ databases">
        <authorList>
            <person name="Kim H.J."/>
            <person name="Triplett B.A."/>
        </authorList>
    </citation>
    <scope>NUCLEOTIDE SEQUENCE [LARGE SCALE GENOMIC DNA]</scope>
    <source>
        <strain evidence="1 2">U15</strain>
    </source>
</reference>
<organism evidence="1 2">
    <name type="scientific">Noviherbaspirillum humi</name>
    <dbReference type="NCBI Taxonomy" id="1688639"/>
    <lineage>
        <taxon>Bacteria</taxon>
        <taxon>Pseudomonadati</taxon>
        <taxon>Pseudomonadota</taxon>
        <taxon>Betaproteobacteria</taxon>
        <taxon>Burkholderiales</taxon>
        <taxon>Oxalobacteraceae</taxon>
        <taxon>Noviherbaspirillum</taxon>
    </lineage>
</organism>
<dbReference type="RefSeq" id="WP_089398580.1">
    <property type="nucleotide sequence ID" value="NZ_FZOT01000003.1"/>
</dbReference>
<evidence type="ECO:0000313" key="1">
    <source>
        <dbReference type="EMBL" id="SNS49267.1"/>
    </source>
</evidence>
<accession>A0A239EXF6</accession>
<protein>
    <submittedName>
        <fullName evidence="1">Uncharacterized protein</fullName>
    </submittedName>
</protein>
<sequence length="138" mass="14889">MNLALADAALSTRYGLLQTVVDAQSGRGQLIFNGKPVFVTSTAAAAYRLVPAPAQGSNDFAVMEEQLPDASCAYRHTLIRIGPERQTTVTPPFGACMRLSGTRPAPQGVEVITQGSDQREHVYFWRGTGPVRESVPTR</sequence>
<dbReference type="EMBL" id="FZOT01000003">
    <property type="protein sequence ID" value="SNS49267.1"/>
    <property type="molecule type" value="Genomic_DNA"/>
</dbReference>
<gene>
    <name evidence="1" type="ORF">SAMN06265795_10364</name>
</gene>